<feature type="transmembrane region" description="Helical" evidence="13">
    <location>
        <begin position="198"/>
        <end position="219"/>
    </location>
</feature>
<keyword evidence="8 13" id="KW-1133">Transmembrane helix</keyword>
<evidence type="ECO:0000256" key="11">
    <source>
        <dbReference type="ARBA" id="ARBA00024225"/>
    </source>
</evidence>
<keyword evidence="10 13" id="KW-0472">Membrane</keyword>
<comment type="caution">
    <text evidence="15">The sequence shown here is derived from an EMBL/GenBank/DDBJ whole genome shotgun (WGS) entry which is preliminary data.</text>
</comment>
<evidence type="ECO:0000313" key="16">
    <source>
        <dbReference type="Proteomes" id="UP001141552"/>
    </source>
</evidence>
<evidence type="ECO:0000259" key="14">
    <source>
        <dbReference type="PROSITE" id="PS50939"/>
    </source>
</evidence>
<evidence type="ECO:0000256" key="7">
    <source>
        <dbReference type="ARBA" id="ARBA00022982"/>
    </source>
</evidence>
<accession>A0A9Q0FMP0</accession>
<comment type="cofactor">
    <cofactor evidence="1">
        <name>heme b</name>
        <dbReference type="ChEBI" id="CHEBI:60344"/>
    </cofactor>
</comment>
<evidence type="ECO:0000256" key="9">
    <source>
        <dbReference type="ARBA" id="ARBA00023004"/>
    </source>
</evidence>
<dbReference type="OrthoDB" id="907479at2759"/>
<evidence type="ECO:0000256" key="13">
    <source>
        <dbReference type="SAM" id="Phobius"/>
    </source>
</evidence>
<keyword evidence="6" id="KW-0479">Metal-binding</keyword>
<feature type="transmembrane region" description="Helical" evidence="13">
    <location>
        <begin position="46"/>
        <end position="63"/>
    </location>
</feature>
<dbReference type="EC" id="7.2.1.3" evidence="11"/>
<dbReference type="PANTHER" id="PTHR10106">
    <property type="entry name" value="CYTOCHROME B561-RELATED"/>
    <property type="match status" value="1"/>
</dbReference>
<name>A0A9Q0FMP0_9ROSI</name>
<keyword evidence="9" id="KW-0408">Iron</keyword>
<dbReference type="InterPro" id="IPR006593">
    <property type="entry name" value="Cyt_b561/ferric_Rdtase_TM"/>
</dbReference>
<evidence type="ECO:0000256" key="2">
    <source>
        <dbReference type="ARBA" id="ARBA00004141"/>
    </source>
</evidence>
<dbReference type="GO" id="GO:0046872">
    <property type="term" value="F:metal ion binding"/>
    <property type="evidence" value="ECO:0007669"/>
    <property type="project" value="UniProtKB-KW"/>
</dbReference>
<dbReference type="InterPro" id="IPR043205">
    <property type="entry name" value="CYB561/CYBRD1-like"/>
</dbReference>
<dbReference type="Pfam" id="PF03188">
    <property type="entry name" value="Cytochrom_B561"/>
    <property type="match status" value="1"/>
</dbReference>
<dbReference type="PANTHER" id="PTHR10106:SF49">
    <property type="entry name" value="CYTOCHROME B561 DOMAIN-CONTAINING PROTEIN"/>
    <property type="match status" value="1"/>
</dbReference>
<evidence type="ECO:0000256" key="1">
    <source>
        <dbReference type="ARBA" id="ARBA00001970"/>
    </source>
</evidence>
<dbReference type="Proteomes" id="UP001141552">
    <property type="component" value="Unassembled WGS sequence"/>
</dbReference>
<comment type="catalytic activity">
    <reaction evidence="12">
        <text>Fe(3+)(out) + L-ascorbate(in) = monodehydro-L-ascorbate radical(in) + Fe(2+)(out) + H(+)</text>
        <dbReference type="Rhea" id="RHEA:30403"/>
        <dbReference type="ChEBI" id="CHEBI:15378"/>
        <dbReference type="ChEBI" id="CHEBI:29033"/>
        <dbReference type="ChEBI" id="CHEBI:29034"/>
        <dbReference type="ChEBI" id="CHEBI:38290"/>
        <dbReference type="ChEBI" id="CHEBI:59513"/>
        <dbReference type="EC" id="7.2.1.3"/>
    </reaction>
</comment>
<evidence type="ECO:0000256" key="3">
    <source>
        <dbReference type="ARBA" id="ARBA00022448"/>
    </source>
</evidence>
<dbReference type="Gene3D" id="1.20.120.1770">
    <property type="match status" value="1"/>
</dbReference>
<organism evidence="15 16">
    <name type="scientific">Turnera subulata</name>
    <dbReference type="NCBI Taxonomy" id="218843"/>
    <lineage>
        <taxon>Eukaryota</taxon>
        <taxon>Viridiplantae</taxon>
        <taxon>Streptophyta</taxon>
        <taxon>Embryophyta</taxon>
        <taxon>Tracheophyta</taxon>
        <taxon>Spermatophyta</taxon>
        <taxon>Magnoliopsida</taxon>
        <taxon>eudicotyledons</taxon>
        <taxon>Gunneridae</taxon>
        <taxon>Pentapetalae</taxon>
        <taxon>rosids</taxon>
        <taxon>fabids</taxon>
        <taxon>Malpighiales</taxon>
        <taxon>Passifloraceae</taxon>
        <taxon>Turnera</taxon>
    </lineage>
</organism>
<evidence type="ECO:0000256" key="8">
    <source>
        <dbReference type="ARBA" id="ARBA00022989"/>
    </source>
</evidence>
<gene>
    <name evidence="15" type="ORF">Tsubulata_044807</name>
</gene>
<dbReference type="AlphaFoldDB" id="A0A9Q0FMP0"/>
<dbReference type="EMBL" id="JAKUCV010004740">
    <property type="protein sequence ID" value="KAJ4834267.1"/>
    <property type="molecule type" value="Genomic_DNA"/>
</dbReference>
<reference evidence="15" key="2">
    <citation type="journal article" date="2023" name="Plants (Basel)">
        <title>Annotation of the Turnera subulata (Passifloraceae) Draft Genome Reveals the S-Locus Evolved after the Divergence of Turneroideae from Passifloroideae in a Stepwise Manner.</title>
        <authorList>
            <person name="Henning P.M."/>
            <person name="Roalson E.H."/>
            <person name="Mir W."/>
            <person name="McCubbin A.G."/>
            <person name="Shore J.S."/>
        </authorList>
    </citation>
    <scope>NUCLEOTIDE SEQUENCE</scope>
    <source>
        <strain evidence="15">F60SS</strain>
    </source>
</reference>
<evidence type="ECO:0000256" key="12">
    <source>
        <dbReference type="ARBA" id="ARBA00051575"/>
    </source>
</evidence>
<keyword evidence="5 13" id="KW-0812">Transmembrane</keyword>
<keyword evidence="3" id="KW-0813">Transport</keyword>
<dbReference type="GO" id="GO:0140571">
    <property type="term" value="F:transmembrane ascorbate ferrireductase activity"/>
    <property type="evidence" value="ECO:0007669"/>
    <property type="project" value="UniProtKB-EC"/>
</dbReference>
<evidence type="ECO:0000256" key="5">
    <source>
        <dbReference type="ARBA" id="ARBA00022692"/>
    </source>
</evidence>
<reference evidence="15" key="1">
    <citation type="submission" date="2022-02" db="EMBL/GenBank/DDBJ databases">
        <authorList>
            <person name="Henning P.M."/>
            <person name="McCubbin A.G."/>
            <person name="Shore J.S."/>
        </authorList>
    </citation>
    <scope>NUCLEOTIDE SEQUENCE</scope>
    <source>
        <strain evidence="15">F60SS</strain>
        <tissue evidence="15">Leaves</tissue>
    </source>
</reference>
<evidence type="ECO:0000256" key="4">
    <source>
        <dbReference type="ARBA" id="ARBA00022617"/>
    </source>
</evidence>
<sequence>MATPPPVVRFPMIALLRVTGLMVAALVIIWGFHFRGGLALSSDDKALIFNVHPVLLVIGLVLLNGEAMLAYKTVSGTKEFKKAVHLSIQSAAFCLGVIGVWAAYKFHSERGIDHFYSLHSWLGLACIFLFGIQWAAGFSTFWYPGGAIGTRAALLPWHVFFGIYVYALAIATTATGILEKATFLQSHHIISRYSTEALLMNSLGILIVILGGFVVLAVITPSNNSKGDAYRPMDSKTQHSRV</sequence>
<evidence type="ECO:0000256" key="6">
    <source>
        <dbReference type="ARBA" id="ARBA00022723"/>
    </source>
</evidence>
<feature type="transmembrane region" description="Helical" evidence="13">
    <location>
        <begin position="116"/>
        <end position="135"/>
    </location>
</feature>
<dbReference type="SMART" id="SM00665">
    <property type="entry name" value="B561"/>
    <property type="match status" value="1"/>
</dbReference>
<proteinExistence type="predicted"/>
<keyword evidence="16" id="KW-1185">Reference proteome</keyword>
<dbReference type="CDD" id="cd08766">
    <property type="entry name" value="Cyt_b561_ACYB-1_like"/>
    <property type="match status" value="1"/>
</dbReference>
<feature type="transmembrane region" description="Helical" evidence="13">
    <location>
        <begin position="12"/>
        <end position="34"/>
    </location>
</feature>
<feature type="domain" description="Cytochrome b561" evidence="14">
    <location>
        <begin position="15"/>
        <end position="219"/>
    </location>
</feature>
<protein>
    <recommendedName>
        <fullName evidence="11">ascorbate ferrireductase (transmembrane)</fullName>
        <ecNumber evidence="11">7.2.1.3</ecNumber>
    </recommendedName>
</protein>
<evidence type="ECO:0000313" key="15">
    <source>
        <dbReference type="EMBL" id="KAJ4834267.1"/>
    </source>
</evidence>
<feature type="transmembrane region" description="Helical" evidence="13">
    <location>
        <begin position="83"/>
        <end position="104"/>
    </location>
</feature>
<keyword evidence="4" id="KW-0349">Heme</keyword>
<evidence type="ECO:0000256" key="10">
    <source>
        <dbReference type="ARBA" id="ARBA00023136"/>
    </source>
</evidence>
<feature type="transmembrane region" description="Helical" evidence="13">
    <location>
        <begin position="155"/>
        <end position="178"/>
    </location>
</feature>
<comment type="subcellular location">
    <subcellularLocation>
        <location evidence="2">Membrane</location>
        <topology evidence="2">Multi-pass membrane protein</topology>
    </subcellularLocation>
</comment>
<keyword evidence="7" id="KW-0249">Electron transport</keyword>
<dbReference type="GO" id="GO:0016020">
    <property type="term" value="C:membrane"/>
    <property type="evidence" value="ECO:0007669"/>
    <property type="project" value="UniProtKB-SubCell"/>
</dbReference>
<dbReference type="FunFam" id="1.20.120.1770:FF:000001">
    <property type="entry name" value="Cytochrome b reductase 1"/>
    <property type="match status" value="1"/>
</dbReference>
<dbReference type="PROSITE" id="PS50939">
    <property type="entry name" value="CYTOCHROME_B561"/>
    <property type="match status" value="1"/>
</dbReference>